<gene>
    <name evidence="2" type="ORF">BA70_19420</name>
</gene>
<dbReference type="RefSeq" id="WP_034321161.1">
    <property type="nucleotide sequence ID" value="NZ_JOTP01000009.1"/>
</dbReference>
<name>A0A081LB47_9BACI</name>
<dbReference type="InterPro" id="IPR036514">
    <property type="entry name" value="SGNH_hydro_sf"/>
</dbReference>
<organism evidence="2 3">
    <name type="scientific">Bacillus zhangzhouensis</name>
    <dbReference type="NCBI Taxonomy" id="1178540"/>
    <lineage>
        <taxon>Bacteria</taxon>
        <taxon>Bacillati</taxon>
        <taxon>Bacillota</taxon>
        <taxon>Bacilli</taxon>
        <taxon>Bacillales</taxon>
        <taxon>Bacillaceae</taxon>
        <taxon>Bacillus</taxon>
    </lineage>
</organism>
<dbReference type="GO" id="GO:0005886">
    <property type="term" value="C:plasma membrane"/>
    <property type="evidence" value="ECO:0007669"/>
    <property type="project" value="UniProtKB-UniRule"/>
</dbReference>
<dbReference type="eggNOG" id="COG3966">
    <property type="taxonomic scope" value="Bacteria"/>
</dbReference>
<dbReference type="Gene3D" id="3.40.50.1110">
    <property type="entry name" value="SGNH hydrolase"/>
    <property type="match status" value="1"/>
</dbReference>
<dbReference type="AlphaFoldDB" id="A0A081LB47"/>
<dbReference type="EMBL" id="JOTP01000009">
    <property type="protein sequence ID" value="KEP26473.1"/>
    <property type="molecule type" value="Genomic_DNA"/>
</dbReference>
<dbReference type="SUPFAM" id="SSF52266">
    <property type="entry name" value="SGNH hydrolase"/>
    <property type="match status" value="1"/>
</dbReference>
<keyword evidence="3" id="KW-1185">Reference proteome</keyword>
<keyword evidence="1" id="KW-1003">Cell membrane</keyword>
<accession>A0A081LB47</accession>
<dbReference type="Pfam" id="PF04914">
    <property type="entry name" value="DltD"/>
    <property type="match status" value="1"/>
</dbReference>
<dbReference type="PANTHER" id="PTHR40039">
    <property type="entry name" value="PROTEIN DLTD"/>
    <property type="match status" value="1"/>
</dbReference>
<evidence type="ECO:0000256" key="1">
    <source>
        <dbReference type="PIRNR" id="PIRNR021438"/>
    </source>
</evidence>
<dbReference type="InterPro" id="IPR023896">
    <property type="entry name" value="LTA_DltD"/>
</dbReference>
<dbReference type="UniPathway" id="UPA00556"/>
<comment type="pathway">
    <text evidence="1">Cell wall biogenesis; lipoteichoic acid biosynthesis.</text>
</comment>
<dbReference type="NCBIfam" id="TIGR04092">
    <property type="entry name" value="LTA_DltD"/>
    <property type="match status" value="1"/>
</dbReference>
<dbReference type="InterPro" id="IPR006998">
    <property type="entry name" value="DltD"/>
</dbReference>
<proteinExistence type="inferred from homology"/>
<comment type="similarity">
    <text evidence="1">Belongs to the DltD family.</text>
</comment>
<sequence>MKKRFFGPLILAAVLFIGVLLVPNAWLSHLIPKDKLQKSATELDPGMFQGLYLQDEMLKDPTYLPIYGSSELSRFDPYHPSNFFHENPQGFTPYLVGKGGSQSLIHAMNFAAHMDELKGKKLVFIVSPQWFVKWGSDENHFAPNYSALQALNLAYNKEIDPAVKKELMKRIMTFKAVKNDMVITELFKAELSGNKFAFGAISPIAKMYYGMLQKKDMYYTIGSGHERKLHPSPSVKGKTWIELEKEASVLGAEKAGDNPFYINQKLFDRKLKPIMKKMKDSREDNSYAESPEYKDFQLMLDILKQAGAKPLFVTIPVNGKWYDYTGFPKEGRTGYYEKVNRQIRDNGYEVADLTSHEYDPYFFKDTIHVSYKGWVYIDKAIEKFYKEQ</sequence>
<evidence type="ECO:0000313" key="3">
    <source>
        <dbReference type="Proteomes" id="UP000028091"/>
    </source>
</evidence>
<keyword evidence="1" id="KW-0472">Membrane</keyword>
<dbReference type="GO" id="GO:0070395">
    <property type="term" value="P:lipoteichoic acid biosynthetic process"/>
    <property type="evidence" value="ECO:0007669"/>
    <property type="project" value="UniProtKB-UniRule"/>
</dbReference>
<evidence type="ECO:0000313" key="2">
    <source>
        <dbReference type="EMBL" id="KEP26473.1"/>
    </source>
</evidence>
<dbReference type="OrthoDB" id="1700484at2"/>
<dbReference type="PANTHER" id="PTHR40039:SF1">
    <property type="entry name" value="PROTEIN DLTD"/>
    <property type="match status" value="1"/>
</dbReference>
<dbReference type="PIRSF" id="PIRSF021438">
    <property type="entry name" value="DltD"/>
    <property type="match status" value="1"/>
</dbReference>
<dbReference type="Proteomes" id="UP000028091">
    <property type="component" value="Unassembled WGS sequence"/>
</dbReference>
<protein>
    <recommendedName>
        <fullName evidence="1">Protein DltD</fullName>
    </recommendedName>
</protein>
<reference evidence="2 3" key="1">
    <citation type="submission" date="2012-09" db="EMBL/GenBank/DDBJ databases">
        <title>Genome Sequence of Bacillus sp. DW5-4.</title>
        <authorList>
            <person name="Lai Q."/>
            <person name="Liu Y."/>
            <person name="Shao Z."/>
        </authorList>
    </citation>
    <scope>NUCLEOTIDE SEQUENCE [LARGE SCALE GENOMIC DNA]</scope>
    <source>
        <strain evidence="2 3">DW5-4</strain>
    </source>
</reference>
<comment type="caution">
    <text evidence="2">The sequence shown here is derived from an EMBL/GenBank/DDBJ whole genome shotgun (WGS) entry which is preliminary data.</text>
</comment>